<dbReference type="SUPFAM" id="SSF53448">
    <property type="entry name" value="Nucleotide-diphospho-sugar transferases"/>
    <property type="match status" value="1"/>
</dbReference>
<dbReference type="PANTHER" id="PTHR21485:SF6">
    <property type="entry name" value="N-ACYLNEURAMINATE CYTIDYLYLTRANSFERASE-RELATED"/>
    <property type="match status" value="1"/>
</dbReference>
<accession>A0ABU3CE09</accession>
<dbReference type="RefSeq" id="WP_311536201.1">
    <property type="nucleotide sequence ID" value="NZ_JAVRHQ010000029.1"/>
</dbReference>
<keyword evidence="2" id="KW-1185">Reference proteome</keyword>
<dbReference type="Gene3D" id="3.90.550.10">
    <property type="entry name" value="Spore Coat Polysaccharide Biosynthesis Protein SpsA, Chain A"/>
    <property type="match status" value="1"/>
</dbReference>
<dbReference type="InterPro" id="IPR029044">
    <property type="entry name" value="Nucleotide-diphossugar_trans"/>
</dbReference>
<dbReference type="EMBL" id="JAVRHQ010000029">
    <property type="protein sequence ID" value="MDT0644584.1"/>
    <property type="molecule type" value="Genomic_DNA"/>
</dbReference>
<evidence type="ECO:0000313" key="1">
    <source>
        <dbReference type="EMBL" id="MDT0644584.1"/>
    </source>
</evidence>
<proteinExistence type="predicted"/>
<evidence type="ECO:0008006" key="3">
    <source>
        <dbReference type="Google" id="ProtNLM"/>
    </source>
</evidence>
<organism evidence="1 2">
    <name type="scientific">Autumnicola tepida</name>
    <dbReference type="NCBI Taxonomy" id="3075595"/>
    <lineage>
        <taxon>Bacteria</taxon>
        <taxon>Pseudomonadati</taxon>
        <taxon>Bacteroidota</taxon>
        <taxon>Flavobacteriia</taxon>
        <taxon>Flavobacteriales</taxon>
        <taxon>Flavobacteriaceae</taxon>
        <taxon>Autumnicola</taxon>
    </lineage>
</organism>
<dbReference type="PANTHER" id="PTHR21485">
    <property type="entry name" value="HAD SUPERFAMILY MEMBERS CMAS AND KDSC"/>
    <property type="match status" value="1"/>
</dbReference>
<dbReference type="InterPro" id="IPR050793">
    <property type="entry name" value="CMP-NeuNAc_synthase"/>
</dbReference>
<reference evidence="1 2" key="1">
    <citation type="submission" date="2023-09" db="EMBL/GenBank/DDBJ databases">
        <authorList>
            <person name="Rey-Velasco X."/>
        </authorList>
    </citation>
    <scope>NUCLEOTIDE SEQUENCE [LARGE SCALE GENOMIC DNA]</scope>
    <source>
        <strain evidence="1 2">F363</strain>
    </source>
</reference>
<dbReference type="Proteomes" id="UP001262889">
    <property type="component" value="Unassembled WGS sequence"/>
</dbReference>
<sequence length="228" mass="26467">MAISIFLPVRKGSERVKNKNTRKFSVFEGGLLELKLLQLKEVEGIEEIILSTNDEDCWKIGERFKNHIPNLRLEQRPEDLGRAETNLQDLIKHAGELSNSKDILWTHVTSPLFTAANYENAVKKYAKILKLEYDSLISGTKYRDFLIDKKTGRIVNNPGKLEWPRTQDLADWFEVDNAVFITSVENFRSGKRSGENPYLLEHDKVKSIDVDYEEDFLIAEAVYERIYR</sequence>
<gene>
    <name evidence="1" type="ORF">RM553_17215</name>
</gene>
<comment type="caution">
    <text evidence="1">The sequence shown here is derived from an EMBL/GenBank/DDBJ whole genome shotgun (WGS) entry which is preliminary data.</text>
</comment>
<evidence type="ECO:0000313" key="2">
    <source>
        <dbReference type="Proteomes" id="UP001262889"/>
    </source>
</evidence>
<name>A0ABU3CE09_9FLAO</name>
<protein>
    <recommendedName>
        <fullName evidence="3">Acylneuraminate cytidylyltransferase</fullName>
    </recommendedName>
</protein>